<accession>A0A6J6KUZ8</accession>
<proteinExistence type="predicted"/>
<dbReference type="AlphaFoldDB" id="A0A6J6KUZ8"/>
<dbReference type="EMBL" id="CAEZWB010000131">
    <property type="protein sequence ID" value="CAB4653322.1"/>
    <property type="molecule type" value="Genomic_DNA"/>
</dbReference>
<protein>
    <submittedName>
        <fullName evidence="1">Unannotated protein</fullName>
    </submittedName>
</protein>
<reference evidence="1" key="1">
    <citation type="submission" date="2020-05" db="EMBL/GenBank/DDBJ databases">
        <authorList>
            <person name="Chiriac C."/>
            <person name="Salcher M."/>
            <person name="Ghai R."/>
            <person name="Kavagutti S V."/>
        </authorList>
    </citation>
    <scope>NUCLEOTIDE SEQUENCE</scope>
</reference>
<organism evidence="1">
    <name type="scientific">freshwater metagenome</name>
    <dbReference type="NCBI Taxonomy" id="449393"/>
    <lineage>
        <taxon>unclassified sequences</taxon>
        <taxon>metagenomes</taxon>
        <taxon>ecological metagenomes</taxon>
    </lineage>
</organism>
<name>A0A6J6KUZ8_9ZZZZ</name>
<sequence length="123" mass="12916">MVDGGNKRRVGIHGELDVHVQHAVGRHHEGVVGAATTFNGVLLFVVCALDETCGAQHVFGHSLAPLAASLRTGEHVIEIGCALHQIVDGTVDVAKLLGVLVVQALDFDIHLLHALAEAFLHAA</sequence>
<evidence type="ECO:0000313" key="1">
    <source>
        <dbReference type="EMBL" id="CAB4653322.1"/>
    </source>
</evidence>
<gene>
    <name evidence="1" type="ORF">UFOPK2166_00950</name>
</gene>